<dbReference type="SUPFAM" id="SSF58104">
    <property type="entry name" value="Methyl-accepting chemotaxis protein (MCP) signaling domain"/>
    <property type="match status" value="1"/>
</dbReference>
<reference evidence="11 12" key="1">
    <citation type="submission" date="2020-04" db="EMBL/GenBank/DDBJ databases">
        <title>Ramlibacter sp. G-1-2-2 isolated from soil.</title>
        <authorList>
            <person name="Dahal R.H."/>
        </authorList>
    </citation>
    <scope>NUCLEOTIDE SEQUENCE [LARGE SCALE GENOMIC DNA]</scope>
    <source>
        <strain evidence="11 12">G-1-2-2</strain>
    </source>
</reference>
<keyword evidence="7" id="KW-0472">Membrane</keyword>
<feature type="transmembrane region" description="Helical" evidence="7">
    <location>
        <begin position="171"/>
        <end position="189"/>
    </location>
</feature>
<dbReference type="AlphaFoldDB" id="A0A848H9Y8"/>
<dbReference type="InterPro" id="IPR003660">
    <property type="entry name" value="HAMP_dom"/>
</dbReference>
<feature type="region of interest" description="Disordered" evidence="6">
    <location>
        <begin position="519"/>
        <end position="542"/>
    </location>
</feature>
<evidence type="ECO:0000256" key="3">
    <source>
        <dbReference type="ARBA" id="ARBA00029447"/>
    </source>
</evidence>
<dbReference type="InterPro" id="IPR000014">
    <property type="entry name" value="PAS"/>
</dbReference>
<evidence type="ECO:0000313" key="11">
    <source>
        <dbReference type="EMBL" id="NML46261.1"/>
    </source>
</evidence>
<dbReference type="Gene3D" id="1.10.287.950">
    <property type="entry name" value="Methyl-accepting chemotaxis protein"/>
    <property type="match status" value="1"/>
</dbReference>
<dbReference type="EMBL" id="JABBFX010000002">
    <property type="protein sequence ID" value="NML46261.1"/>
    <property type="molecule type" value="Genomic_DNA"/>
</dbReference>
<dbReference type="PROSITE" id="PS50111">
    <property type="entry name" value="CHEMOTAXIS_TRANSDUC_2"/>
    <property type="match status" value="1"/>
</dbReference>
<name>A0A848H9Y8_9BURK</name>
<dbReference type="InterPro" id="IPR035965">
    <property type="entry name" value="PAS-like_dom_sf"/>
</dbReference>
<evidence type="ECO:0000256" key="6">
    <source>
        <dbReference type="SAM" id="MobiDB-lite"/>
    </source>
</evidence>
<evidence type="ECO:0000313" key="12">
    <source>
        <dbReference type="Proteomes" id="UP000541185"/>
    </source>
</evidence>
<dbReference type="InterPro" id="IPR013655">
    <property type="entry name" value="PAS_fold_3"/>
</dbReference>
<dbReference type="CDD" id="cd11386">
    <property type="entry name" value="MCP_signal"/>
    <property type="match status" value="1"/>
</dbReference>
<evidence type="ECO:0000256" key="7">
    <source>
        <dbReference type="SAM" id="Phobius"/>
    </source>
</evidence>
<feature type="domain" description="HAMP" evidence="10">
    <location>
        <begin position="214"/>
        <end position="266"/>
    </location>
</feature>
<evidence type="ECO:0000256" key="5">
    <source>
        <dbReference type="SAM" id="Coils"/>
    </source>
</evidence>
<dbReference type="Proteomes" id="UP000541185">
    <property type="component" value="Unassembled WGS sequence"/>
</dbReference>
<dbReference type="RefSeq" id="WP_169420537.1">
    <property type="nucleotide sequence ID" value="NZ_JABBFX010000002.1"/>
</dbReference>
<sequence length="542" mass="57613">MRNNQPVTQQEHRLADDAIIMSITDTESRIVYVNPDFIQASGFEREELTGEFHNLVRHPDMPREAFADLWATIRGNESWTGMIKNRRKNGDHYWVRANATPITRDGHITGYTSVRVTPTRQEVEAAEALYARLRNGTARGTALRKGVAVRTGLLAWTSWLQVMPLRWRIRLAALGGLALAVAAMLAGGLPSATVAQAGALALLGAFLNCWMLEAQVARPLQRILAQAELSARGQACAELHLNRIDEIGMLARATTQANLNLRSLVKDVVKRSHAVDASGTGLHRASQELAARTEHQASALEESAASMEELAAAVKQNAERAQRAMDLVRSASETTLQGGAAVGAVADTMQGIRDSAGQIANIIGLIDDIAFQTNILALNAAVEAARAGEQGRGFAVVSAEVRALARRSAEAAKQIKSIIAHSLQQVEQGAHRVQGAAGTTADVVESVRRVSRLMEEISAACAEQSTGVAQVGDAVVQMDQATQQNAQMVQDVAGAVAQLALQTGDLVLAVGVFAGAAHGAPAARQRPAAPTRAGLRRATAPA</sequence>
<dbReference type="FunFam" id="1.10.287.950:FF:000001">
    <property type="entry name" value="Methyl-accepting chemotaxis sensory transducer"/>
    <property type="match status" value="1"/>
</dbReference>
<organism evidence="11 12">
    <name type="scientific">Ramlibacter agri</name>
    <dbReference type="NCBI Taxonomy" id="2728837"/>
    <lineage>
        <taxon>Bacteria</taxon>
        <taxon>Pseudomonadati</taxon>
        <taxon>Pseudomonadota</taxon>
        <taxon>Betaproteobacteria</taxon>
        <taxon>Burkholderiales</taxon>
        <taxon>Comamonadaceae</taxon>
        <taxon>Ramlibacter</taxon>
    </lineage>
</organism>
<evidence type="ECO:0000256" key="1">
    <source>
        <dbReference type="ARBA" id="ARBA00004370"/>
    </source>
</evidence>
<dbReference type="PANTHER" id="PTHR43531:SF14">
    <property type="entry name" value="METHYL-ACCEPTING CHEMOTAXIS PROTEIN I-RELATED"/>
    <property type="match status" value="1"/>
</dbReference>
<dbReference type="InterPro" id="IPR004090">
    <property type="entry name" value="Chemotax_Me-accpt_rcpt"/>
</dbReference>
<feature type="domain" description="PAS" evidence="9">
    <location>
        <begin position="23"/>
        <end position="51"/>
    </location>
</feature>
<comment type="similarity">
    <text evidence="3">Belongs to the methyl-accepting chemotaxis (MCP) protein family.</text>
</comment>
<keyword evidence="2" id="KW-0488">Methylation</keyword>
<evidence type="ECO:0000259" key="8">
    <source>
        <dbReference type="PROSITE" id="PS50111"/>
    </source>
</evidence>
<dbReference type="GO" id="GO:0004888">
    <property type="term" value="F:transmembrane signaling receptor activity"/>
    <property type="evidence" value="ECO:0007669"/>
    <property type="project" value="InterPro"/>
</dbReference>
<dbReference type="GO" id="GO:0007165">
    <property type="term" value="P:signal transduction"/>
    <property type="evidence" value="ECO:0007669"/>
    <property type="project" value="UniProtKB-KW"/>
</dbReference>
<dbReference type="PANTHER" id="PTHR43531">
    <property type="entry name" value="PROTEIN ICFG"/>
    <property type="match status" value="1"/>
</dbReference>
<evidence type="ECO:0000259" key="9">
    <source>
        <dbReference type="PROSITE" id="PS50112"/>
    </source>
</evidence>
<keyword evidence="7" id="KW-1133">Transmembrane helix</keyword>
<dbReference type="NCBIfam" id="TIGR00229">
    <property type="entry name" value="sensory_box"/>
    <property type="match status" value="1"/>
</dbReference>
<dbReference type="InterPro" id="IPR001610">
    <property type="entry name" value="PAC"/>
</dbReference>
<dbReference type="GO" id="GO:0006935">
    <property type="term" value="P:chemotaxis"/>
    <property type="evidence" value="ECO:0007669"/>
    <property type="project" value="InterPro"/>
</dbReference>
<keyword evidence="4" id="KW-0807">Transducer</keyword>
<dbReference type="PROSITE" id="PS50885">
    <property type="entry name" value="HAMP"/>
    <property type="match status" value="1"/>
</dbReference>
<feature type="coiled-coil region" evidence="5">
    <location>
        <begin position="290"/>
        <end position="324"/>
    </location>
</feature>
<dbReference type="InterPro" id="IPR004089">
    <property type="entry name" value="MCPsignal_dom"/>
</dbReference>
<dbReference type="PROSITE" id="PS50112">
    <property type="entry name" value="PAS"/>
    <property type="match status" value="1"/>
</dbReference>
<keyword evidence="7" id="KW-0812">Transmembrane</keyword>
<comment type="subcellular location">
    <subcellularLocation>
        <location evidence="1">Membrane</location>
    </subcellularLocation>
</comment>
<proteinExistence type="inferred from homology"/>
<gene>
    <name evidence="11" type="ORF">HHL11_21105</name>
</gene>
<keyword evidence="12" id="KW-1185">Reference proteome</keyword>
<dbReference type="SMART" id="SM00086">
    <property type="entry name" value="PAC"/>
    <property type="match status" value="1"/>
</dbReference>
<dbReference type="CDD" id="cd00130">
    <property type="entry name" value="PAS"/>
    <property type="match status" value="1"/>
</dbReference>
<evidence type="ECO:0000256" key="4">
    <source>
        <dbReference type="PROSITE-ProRule" id="PRU00284"/>
    </source>
</evidence>
<keyword evidence="5" id="KW-0175">Coiled coil</keyword>
<dbReference type="SUPFAM" id="SSF55785">
    <property type="entry name" value="PYP-like sensor domain (PAS domain)"/>
    <property type="match status" value="1"/>
</dbReference>
<evidence type="ECO:0000259" key="10">
    <source>
        <dbReference type="PROSITE" id="PS50885"/>
    </source>
</evidence>
<dbReference type="SMART" id="SM00283">
    <property type="entry name" value="MA"/>
    <property type="match status" value="1"/>
</dbReference>
<comment type="caution">
    <text evidence="11">The sequence shown here is derived from an EMBL/GenBank/DDBJ whole genome shotgun (WGS) entry which is preliminary data.</text>
</comment>
<dbReference type="GO" id="GO:0005886">
    <property type="term" value="C:plasma membrane"/>
    <property type="evidence" value="ECO:0007669"/>
    <property type="project" value="TreeGrafter"/>
</dbReference>
<dbReference type="Pfam" id="PF08447">
    <property type="entry name" value="PAS_3"/>
    <property type="match status" value="1"/>
</dbReference>
<dbReference type="PRINTS" id="PR00260">
    <property type="entry name" value="CHEMTRNSDUCR"/>
</dbReference>
<dbReference type="Gene3D" id="3.30.450.20">
    <property type="entry name" value="PAS domain"/>
    <property type="match status" value="1"/>
</dbReference>
<accession>A0A848H9Y8</accession>
<evidence type="ECO:0000256" key="2">
    <source>
        <dbReference type="ARBA" id="ARBA00022481"/>
    </source>
</evidence>
<dbReference type="Pfam" id="PF00015">
    <property type="entry name" value="MCPsignal"/>
    <property type="match status" value="1"/>
</dbReference>
<feature type="domain" description="Methyl-accepting transducer" evidence="8">
    <location>
        <begin position="271"/>
        <end position="500"/>
    </location>
</feature>
<feature type="compositionally biased region" description="Low complexity" evidence="6">
    <location>
        <begin position="519"/>
        <end position="533"/>
    </location>
</feature>
<dbReference type="InterPro" id="IPR051310">
    <property type="entry name" value="MCP_chemotaxis"/>
</dbReference>
<protein>
    <submittedName>
        <fullName evidence="11">PAS domain-containing protein</fullName>
    </submittedName>
</protein>